<accession>A0AAV0Y2V4</accession>
<sequence length="83" mass="9628">MSSKIKNCKAHSQAKEIIWNVFKYFKDKNEDMANCRLYTMTAEATGYSTMSVRRIVYEGKKNMYLTGNSTLQATFITPDKKKE</sequence>
<comment type="caution">
    <text evidence="1">The sequence shown here is derived from an EMBL/GenBank/DDBJ whole genome shotgun (WGS) entry which is preliminary data.</text>
</comment>
<evidence type="ECO:0000313" key="2">
    <source>
        <dbReference type="Proteomes" id="UP001160148"/>
    </source>
</evidence>
<dbReference type="AlphaFoldDB" id="A0AAV0Y2V4"/>
<keyword evidence="2" id="KW-1185">Reference proteome</keyword>
<reference evidence="1 2" key="1">
    <citation type="submission" date="2023-01" db="EMBL/GenBank/DDBJ databases">
        <authorList>
            <person name="Whitehead M."/>
        </authorList>
    </citation>
    <scope>NUCLEOTIDE SEQUENCE [LARGE SCALE GENOMIC DNA]</scope>
</reference>
<protein>
    <submittedName>
        <fullName evidence="1">Uncharacterized protein</fullName>
    </submittedName>
</protein>
<organism evidence="1 2">
    <name type="scientific">Macrosiphum euphorbiae</name>
    <name type="common">potato aphid</name>
    <dbReference type="NCBI Taxonomy" id="13131"/>
    <lineage>
        <taxon>Eukaryota</taxon>
        <taxon>Metazoa</taxon>
        <taxon>Ecdysozoa</taxon>
        <taxon>Arthropoda</taxon>
        <taxon>Hexapoda</taxon>
        <taxon>Insecta</taxon>
        <taxon>Pterygota</taxon>
        <taxon>Neoptera</taxon>
        <taxon>Paraneoptera</taxon>
        <taxon>Hemiptera</taxon>
        <taxon>Sternorrhyncha</taxon>
        <taxon>Aphidomorpha</taxon>
        <taxon>Aphidoidea</taxon>
        <taxon>Aphididae</taxon>
        <taxon>Macrosiphini</taxon>
        <taxon>Macrosiphum</taxon>
    </lineage>
</organism>
<dbReference type="EMBL" id="CARXXK010001280">
    <property type="protein sequence ID" value="CAI6375190.1"/>
    <property type="molecule type" value="Genomic_DNA"/>
</dbReference>
<name>A0AAV0Y2V4_9HEMI</name>
<evidence type="ECO:0000313" key="1">
    <source>
        <dbReference type="EMBL" id="CAI6375190.1"/>
    </source>
</evidence>
<dbReference type="Proteomes" id="UP001160148">
    <property type="component" value="Unassembled WGS sequence"/>
</dbReference>
<gene>
    <name evidence="1" type="ORF">MEUPH1_LOCUS28720</name>
</gene>
<proteinExistence type="predicted"/>